<keyword evidence="7" id="KW-1185">Reference proteome</keyword>
<dbReference type="CDD" id="cd00392">
    <property type="entry name" value="Ribosomal_L13"/>
    <property type="match status" value="1"/>
</dbReference>
<evidence type="ECO:0000313" key="7">
    <source>
        <dbReference type="Proteomes" id="UP000630594"/>
    </source>
</evidence>
<dbReference type="PANTHER" id="PTHR11545">
    <property type="entry name" value="RIBOSOMAL PROTEIN L13"/>
    <property type="match status" value="1"/>
</dbReference>
<sequence>MRTYSPKPADIQREWHVIDATDVVLGRLSVQTANLLRGKHKPTFAPHMDMGDFVIIVNADKIALSGNKKVTKLAYRHSGYPGGLTATPFGELLEKDARKAIEKAVWGMLPKNRLGRQMLKKLKVYAGPEHPHQAQQAKPFEISQVSQ</sequence>
<comment type="subunit">
    <text evidence="4">Part of the 50S ribosomal subunit.</text>
</comment>
<proteinExistence type="inferred from homology"/>
<dbReference type="PANTHER" id="PTHR11545:SF2">
    <property type="entry name" value="LARGE RIBOSOMAL SUBUNIT PROTEIN UL13M"/>
    <property type="match status" value="1"/>
</dbReference>
<keyword evidence="2 4" id="KW-0689">Ribosomal protein</keyword>
<protein>
    <recommendedName>
        <fullName evidence="4">Large ribosomal subunit protein uL13</fullName>
    </recommendedName>
</protein>
<evidence type="ECO:0000256" key="2">
    <source>
        <dbReference type="ARBA" id="ARBA00022980"/>
    </source>
</evidence>
<keyword evidence="3 4" id="KW-0687">Ribonucleoprotein</keyword>
<gene>
    <name evidence="4 6" type="primary">rplM</name>
    <name evidence="6" type="ORF">GCM10007231_23100</name>
</gene>
<comment type="function">
    <text evidence="4">This protein is one of the early assembly proteins of the 50S ribosomal subunit, although it is not seen to bind rRNA by itself. It is important during the early stages of 50S assembly.</text>
</comment>
<evidence type="ECO:0000256" key="5">
    <source>
        <dbReference type="SAM" id="MobiDB-lite"/>
    </source>
</evidence>
<dbReference type="Pfam" id="PF00572">
    <property type="entry name" value="Ribosomal_L13"/>
    <property type="match status" value="1"/>
</dbReference>
<dbReference type="SUPFAM" id="SSF52161">
    <property type="entry name" value="Ribosomal protein L13"/>
    <property type="match status" value="1"/>
</dbReference>
<accession>A0ABQ1QDG2</accession>
<organism evidence="6 7">
    <name type="scientific">Nocardioides daphniae</name>
    <dbReference type="NCBI Taxonomy" id="402297"/>
    <lineage>
        <taxon>Bacteria</taxon>
        <taxon>Bacillati</taxon>
        <taxon>Actinomycetota</taxon>
        <taxon>Actinomycetes</taxon>
        <taxon>Propionibacteriales</taxon>
        <taxon>Nocardioidaceae</taxon>
        <taxon>Nocardioides</taxon>
    </lineage>
</organism>
<dbReference type="InterPro" id="IPR005822">
    <property type="entry name" value="Ribosomal_uL13"/>
</dbReference>
<comment type="similarity">
    <text evidence="1 4">Belongs to the universal ribosomal protein uL13 family.</text>
</comment>
<dbReference type="HAMAP" id="MF_01366">
    <property type="entry name" value="Ribosomal_uL13"/>
    <property type="match status" value="1"/>
</dbReference>
<evidence type="ECO:0000256" key="4">
    <source>
        <dbReference type="HAMAP-Rule" id="MF_01366"/>
    </source>
</evidence>
<dbReference type="Proteomes" id="UP000630594">
    <property type="component" value="Unassembled WGS sequence"/>
</dbReference>
<evidence type="ECO:0000313" key="6">
    <source>
        <dbReference type="EMBL" id="GGD23394.1"/>
    </source>
</evidence>
<dbReference type="Gene3D" id="3.90.1180.10">
    <property type="entry name" value="Ribosomal protein L13"/>
    <property type="match status" value="1"/>
</dbReference>
<dbReference type="GO" id="GO:0005840">
    <property type="term" value="C:ribosome"/>
    <property type="evidence" value="ECO:0007669"/>
    <property type="project" value="UniProtKB-KW"/>
</dbReference>
<dbReference type="InterPro" id="IPR036899">
    <property type="entry name" value="Ribosomal_uL13_sf"/>
</dbReference>
<evidence type="ECO:0000256" key="1">
    <source>
        <dbReference type="ARBA" id="ARBA00006227"/>
    </source>
</evidence>
<name>A0ABQ1QDG2_9ACTN</name>
<dbReference type="PIRSF" id="PIRSF002181">
    <property type="entry name" value="Ribosomal_L13"/>
    <property type="match status" value="1"/>
</dbReference>
<dbReference type="EMBL" id="BMCK01000003">
    <property type="protein sequence ID" value="GGD23394.1"/>
    <property type="molecule type" value="Genomic_DNA"/>
</dbReference>
<dbReference type="NCBIfam" id="TIGR01066">
    <property type="entry name" value="rplM_bact"/>
    <property type="match status" value="1"/>
</dbReference>
<reference evidence="7" key="1">
    <citation type="journal article" date="2019" name="Int. J. Syst. Evol. Microbiol.">
        <title>The Global Catalogue of Microorganisms (GCM) 10K type strain sequencing project: providing services to taxonomists for standard genome sequencing and annotation.</title>
        <authorList>
            <consortium name="The Broad Institute Genomics Platform"/>
            <consortium name="The Broad Institute Genome Sequencing Center for Infectious Disease"/>
            <person name="Wu L."/>
            <person name="Ma J."/>
        </authorList>
    </citation>
    <scope>NUCLEOTIDE SEQUENCE [LARGE SCALE GENOMIC DNA]</scope>
    <source>
        <strain evidence="7">CCM 7403</strain>
    </source>
</reference>
<dbReference type="RefSeq" id="WP_188421820.1">
    <property type="nucleotide sequence ID" value="NZ_BMCK01000003.1"/>
</dbReference>
<evidence type="ECO:0000256" key="3">
    <source>
        <dbReference type="ARBA" id="ARBA00023274"/>
    </source>
</evidence>
<dbReference type="InterPro" id="IPR005823">
    <property type="entry name" value="Ribosomal_uL13_bac-type"/>
</dbReference>
<comment type="caution">
    <text evidence="6">The sequence shown here is derived from an EMBL/GenBank/DDBJ whole genome shotgun (WGS) entry which is preliminary data.</text>
</comment>
<feature type="region of interest" description="Disordered" evidence="5">
    <location>
        <begin position="128"/>
        <end position="147"/>
    </location>
</feature>